<evidence type="ECO:0000256" key="3">
    <source>
        <dbReference type="SAM" id="MobiDB-lite"/>
    </source>
</evidence>
<evidence type="ECO:0000256" key="2">
    <source>
        <dbReference type="ARBA" id="ARBA00023242"/>
    </source>
</evidence>
<dbReference type="AlphaFoldDB" id="A0AAI8VRR7"/>
<feature type="compositionally biased region" description="Polar residues" evidence="3">
    <location>
        <begin position="344"/>
        <end position="362"/>
    </location>
</feature>
<dbReference type="InterPro" id="IPR007889">
    <property type="entry name" value="HTH_Psq"/>
</dbReference>
<organism evidence="5 6">
    <name type="scientific">Anthostomella pinea</name>
    <dbReference type="NCBI Taxonomy" id="933095"/>
    <lineage>
        <taxon>Eukaryota</taxon>
        <taxon>Fungi</taxon>
        <taxon>Dikarya</taxon>
        <taxon>Ascomycota</taxon>
        <taxon>Pezizomycotina</taxon>
        <taxon>Sordariomycetes</taxon>
        <taxon>Xylariomycetidae</taxon>
        <taxon>Xylariales</taxon>
        <taxon>Xylariaceae</taxon>
        <taxon>Anthostomella</taxon>
    </lineage>
</organism>
<dbReference type="InterPro" id="IPR050863">
    <property type="entry name" value="CenT-Element_Derived"/>
</dbReference>
<feature type="region of interest" description="Disordered" evidence="3">
    <location>
        <begin position="259"/>
        <end position="321"/>
    </location>
</feature>
<gene>
    <name evidence="5" type="ORF">KHLLAP_LOCUS10345</name>
</gene>
<feature type="compositionally biased region" description="Basic and acidic residues" evidence="3">
    <location>
        <begin position="177"/>
        <end position="191"/>
    </location>
</feature>
<feature type="region of interest" description="Disordered" evidence="3">
    <location>
        <begin position="450"/>
        <end position="485"/>
    </location>
</feature>
<sequence>MISSTGIDQENHMAHDDSYSNGQWVDMSHYTHMGMAGYPSDYFVPGPSHGLPSDSIGGHMGPPPVPQPLHPNYGNQLPHPIIIPNQAPAHVPWPSLRTNPSHNYSAPPVAIPPVSAPMRQQPRLPTINTSQPRRTLTDEDRRNMCKFHEENPHIKQTEIGLKFGVERSTVSKVLRKKDQYLNQDDRSESPIKRNKGKSPPDIERALANWVRGQQKKGLVVSDYDMQEKAKVFCTGSDSPLKTITASWLEKFKQKHGIGPGKLIRRASETAIPDGSRLDRLDTESPLMSASQTPGGVSPASPAGQASSPQVTSANVKDEEKDTASGFMDFENSAYAHANSLEPPSASSTRTDPPSSTFSGGAFSPTFSYSPDINTGVFGQQANSNFQRPRSQTVPNIEPSLEYINQPQGSEPLTPKYSASGTAPSSALESPAHEMGASSFGLDAAMSPHALHRTSSNSSLAGRSATSGAVSGTMGSSTPNSPTQEDARRAADTLLSFMQNQSTSWVDPSDYVVFVRLTEKLGLNQHQLGGAPKGMSAAHGLGGLWRIPEGDTEMSNSISPSSKHGTAMSG</sequence>
<feature type="region of interest" description="Disordered" evidence="3">
    <location>
        <begin position="401"/>
        <end position="433"/>
    </location>
</feature>
<dbReference type="Gene3D" id="1.10.10.60">
    <property type="entry name" value="Homeodomain-like"/>
    <property type="match status" value="2"/>
</dbReference>
<protein>
    <submittedName>
        <fullName evidence="5">Uu.00g057770.m01.CDS01</fullName>
    </submittedName>
</protein>
<keyword evidence="6" id="KW-1185">Reference proteome</keyword>
<accession>A0AAI8VRR7</accession>
<comment type="caution">
    <text evidence="5">The sequence shown here is derived from an EMBL/GenBank/DDBJ whole genome shotgun (WGS) entry which is preliminary data.</text>
</comment>
<dbReference type="GO" id="GO:0003677">
    <property type="term" value="F:DNA binding"/>
    <property type="evidence" value="ECO:0007669"/>
    <property type="project" value="UniProtKB-KW"/>
</dbReference>
<dbReference type="InterPro" id="IPR006600">
    <property type="entry name" value="HTH_CenpB_DNA-bd_dom"/>
</dbReference>
<dbReference type="Pfam" id="PF04218">
    <property type="entry name" value="CENP-B_N"/>
    <property type="match status" value="1"/>
</dbReference>
<dbReference type="GO" id="GO:0005634">
    <property type="term" value="C:nucleus"/>
    <property type="evidence" value="ECO:0007669"/>
    <property type="project" value="TreeGrafter"/>
</dbReference>
<dbReference type="Proteomes" id="UP001295740">
    <property type="component" value="Unassembled WGS sequence"/>
</dbReference>
<feature type="region of interest" description="Disordered" evidence="3">
    <location>
        <begin position="177"/>
        <end position="201"/>
    </location>
</feature>
<dbReference type="SMART" id="SM00674">
    <property type="entry name" value="CENPB"/>
    <property type="match status" value="1"/>
</dbReference>
<feature type="region of interest" description="Disordered" evidence="3">
    <location>
        <begin position="114"/>
        <end position="136"/>
    </location>
</feature>
<dbReference type="Pfam" id="PF03221">
    <property type="entry name" value="HTH_Tnp_Tc5"/>
    <property type="match status" value="1"/>
</dbReference>
<keyword evidence="2" id="KW-0539">Nucleus</keyword>
<dbReference type="PANTHER" id="PTHR19303:SF70">
    <property type="entry name" value="HTH CENPB-TYPE DOMAIN-CONTAINING PROTEIN"/>
    <property type="match status" value="1"/>
</dbReference>
<name>A0AAI8VRR7_9PEZI</name>
<reference evidence="5" key="1">
    <citation type="submission" date="2023-10" db="EMBL/GenBank/DDBJ databases">
        <authorList>
            <person name="Hackl T."/>
        </authorList>
    </citation>
    <scope>NUCLEOTIDE SEQUENCE</scope>
</reference>
<evidence type="ECO:0000313" key="6">
    <source>
        <dbReference type="Proteomes" id="UP001295740"/>
    </source>
</evidence>
<dbReference type="PROSITE" id="PS51253">
    <property type="entry name" value="HTH_CENPB"/>
    <property type="match status" value="1"/>
</dbReference>
<feature type="compositionally biased region" description="Polar residues" evidence="3">
    <location>
        <begin position="402"/>
        <end position="427"/>
    </location>
</feature>
<evidence type="ECO:0000256" key="1">
    <source>
        <dbReference type="ARBA" id="ARBA00023125"/>
    </source>
</evidence>
<keyword evidence="1" id="KW-0238">DNA-binding</keyword>
<dbReference type="PANTHER" id="PTHR19303">
    <property type="entry name" value="TRANSPOSON"/>
    <property type="match status" value="1"/>
</dbReference>
<dbReference type="EMBL" id="CAUWAG010000013">
    <property type="protein sequence ID" value="CAJ2509877.1"/>
    <property type="molecule type" value="Genomic_DNA"/>
</dbReference>
<feature type="region of interest" description="Disordered" evidence="3">
    <location>
        <begin position="338"/>
        <end position="362"/>
    </location>
</feature>
<feature type="compositionally biased region" description="Low complexity" evidence="3">
    <location>
        <begin position="293"/>
        <end position="310"/>
    </location>
</feature>
<feature type="compositionally biased region" description="Polar residues" evidence="3">
    <location>
        <begin position="452"/>
        <end position="483"/>
    </location>
</feature>
<proteinExistence type="predicted"/>
<evidence type="ECO:0000313" key="5">
    <source>
        <dbReference type="EMBL" id="CAJ2509877.1"/>
    </source>
</evidence>
<evidence type="ECO:0000259" key="4">
    <source>
        <dbReference type="PROSITE" id="PS51253"/>
    </source>
</evidence>
<dbReference type="SUPFAM" id="SSF46689">
    <property type="entry name" value="Homeodomain-like"/>
    <property type="match status" value="2"/>
</dbReference>
<dbReference type="InterPro" id="IPR009057">
    <property type="entry name" value="Homeodomain-like_sf"/>
</dbReference>
<feature type="domain" description="HTH CENPB-type" evidence="4">
    <location>
        <begin position="190"/>
        <end position="261"/>
    </location>
</feature>